<organism evidence="2 3">
    <name type="scientific">Castilleja foliolosa</name>
    <dbReference type="NCBI Taxonomy" id="1961234"/>
    <lineage>
        <taxon>Eukaryota</taxon>
        <taxon>Viridiplantae</taxon>
        <taxon>Streptophyta</taxon>
        <taxon>Embryophyta</taxon>
        <taxon>Tracheophyta</taxon>
        <taxon>Spermatophyta</taxon>
        <taxon>Magnoliopsida</taxon>
        <taxon>eudicotyledons</taxon>
        <taxon>Gunneridae</taxon>
        <taxon>Pentapetalae</taxon>
        <taxon>asterids</taxon>
        <taxon>lamiids</taxon>
        <taxon>Lamiales</taxon>
        <taxon>Orobanchaceae</taxon>
        <taxon>Pedicularideae</taxon>
        <taxon>Castillejinae</taxon>
        <taxon>Castilleja</taxon>
    </lineage>
</organism>
<proteinExistence type="predicted"/>
<dbReference type="EMBL" id="JAVIJP010000224">
    <property type="protein sequence ID" value="KAL3613162.1"/>
    <property type="molecule type" value="Genomic_DNA"/>
</dbReference>
<evidence type="ECO:0000313" key="2">
    <source>
        <dbReference type="EMBL" id="KAL3613162.1"/>
    </source>
</evidence>
<gene>
    <name evidence="2" type="ORF">CASFOL_042997</name>
</gene>
<sequence length="216" mass="24330">MRNKGKVHPFSSSSPIINDSSSSPHLSVLNLLPAAIFTLVSLLSLDERHVLAYMITRSLKSTERKPKNKQQQQPGPVIIDSHGALFDCDCFHCYTTFWFRWDSSPNRELIHQAIEAFEDHLSNRELNKKKSAGWKSKRKDKSRRPAAIGGGPPEENLVNSLGPLESHDVAEMKVNAASPPVVNNQKHKGLARKMLPDVMGIFNSRLWSLWSPNVWN</sequence>
<dbReference type="Proteomes" id="UP001632038">
    <property type="component" value="Unassembled WGS sequence"/>
</dbReference>
<keyword evidence="3" id="KW-1185">Reference proteome</keyword>
<reference evidence="3" key="1">
    <citation type="journal article" date="2024" name="IScience">
        <title>Strigolactones Initiate the Formation of Haustorium-like Structures in Castilleja.</title>
        <authorList>
            <person name="Buerger M."/>
            <person name="Peterson D."/>
            <person name="Chory J."/>
        </authorList>
    </citation>
    <scope>NUCLEOTIDE SEQUENCE [LARGE SCALE GENOMIC DNA]</scope>
</reference>
<dbReference type="AlphaFoldDB" id="A0ABD3B7C1"/>
<feature type="region of interest" description="Disordered" evidence="1">
    <location>
        <begin position="128"/>
        <end position="159"/>
    </location>
</feature>
<evidence type="ECO:0000256" key="1">
    <source>
        <dbReference type="SAM" id="MobiDB-lite"/>
    </source>
</evidence>
<dbReference type="PANTHER" id="PTHR31903:SF4">
    <property type="entry name" value="OS11G0490300 PROTEIN"/>
    <property type="match status" value="1"/>
</dbReference>
<name>A0ABD3B7C1_9LAMI</name>
<feature type="compositionally biased region" description="Basic residues" evidence="1">
    <location>
        <begin position="129"/>
        <end position="144"/>
    </location>
</feature>
<evidence type="ECO:0000313" key="3">
    <source>
        <dbReference type="Proteomes" id="UP001632038"/>
    </source>
</evidence>
<comment type="caution">
    <text evidence="2">The sequence shown here is derived from an EMBL/GenBank/DDBJ whole genome shotgun (WGS) entry which is preliminary data.</text>
</comment>
<dbReference type="PANTHER" id="PTHR31903">
    <property type="entry name" value="F12F1.11-RELATED"/>
    <property type="match status" value="1"/>
</dbReference>
<protein>
    <submittedName>
        <fullName evidence="2">Uncharacterized protein</fullName>
    </submittedName>
</protein>
<accession>A0ABD3B7C1</accession>